<evidence type="ECO:0000313" key="1">
    <source>
        <dbReference type="EMBL" id="KAK3937535.1"/>
    </source>
</evidence>
<organism evidence="1 2">
    <name type="scientific">Diplogelasinospora grovesii</name>
    <dbReference type="NCBI Taxonomy" id="303347"/>
    <lineage>
        <taxon>Eukaryota</taxon>
        <taxon>Fungi</taxon>
        <taxon>Dikarya</taxon>
        <taxon>Ascomycota</taxon>
        <taxon>Pezizomycotina</taxon>
        <taxon>Sordariomycetes</taxon>
        <taxon>Sordariomycetidae</taxon>
        <taxon>Sordariales</taxon>
        <taxon>Diplogelasinosporaceae</taxon>
        <taxon>Diplogelasinospora</taxon>
    </lineage>
</organism>
<protein>
    <submittedName>
        <fullName evidence="1">Uncharacterized protein</fullName>
    </submittedName>
</protein>
<accession>A0AAN6S204</accession>
<dbReference type="EMBL" id="MU853852">
    <property type="protein sequence ID" value="KAK3937535.1"/>
    <property type="molecule type" value="Genomic_DNA"/>
</dbReference>
<keyword evidence="2" id="KW-1185">Reference proteome</keyword>
<sequence length="51" mass="6119">KYRRISETKQATGAAELCKGYLIQFEKYLTYMRKLSFKDMLNYDYLRGLLS</sequence>
<dbReference type="Proteomes" id="UP001303473">
    <property type="component" value="Unassembled WGS sequence"/>
</dbReference>
<dbReference type="Gene3D" id="1.10.510.10">
    <property type="entry name" value="Transferase(Phosphotransferase) domain 1"/>
    <property type="match status" value="1"/>
</dbReference>
<name>A0AAN6S204_9PEZI</name>
<comment type="caution">
    <text evidence="1">The sequence shown here is derived from an EMBL/GenBank/DDBJ whole genome shotgun (WGS) entry which is preliminary data.</text>
</comment>
<feature type="non-terminal residue" evidence="1">
    <location>
        <position position="1"/>
    </location>
</feature>
<feature type="non-terminal residue" evidence="1">
    <location>
        <position position="51"/>
    </location>
</feature>
<reference evidence="2" key="1">
    <citation type="journal article" date="2023" name="Mol. Phylogenet. Evol.">
        <title>Genome-scale phylogeny and comparative genomics of the fungal order Sordariales.</title>
        <authorList>
            <person name="Hensen N."/>
            <person name="Bonometti L."/>
            <person name="Westerberg I."/>
            <person name="Brannstrom I.O."/>
            <person name="Guillou S."/>
            <person name="Cros-Aarteil S."/>
            <person name="Calhoun S."/>
            <person name="Haridas S."/>
            <person name="Kuo A."/>
            <person name="Mondo S."/>
            <person name="Pangilinan J."/>
            <person name="Riley R."/>
            <person name="LaButti K."/>
            <person name="Andreopoulos B."/>
            <person name="Lipzen A."/>
            <person name="Chen C."/>
            <person name="Yan M."/>
            <person name="Daum C."/>
            <person name="Ng V."/>
            <person name="Clum A."/>
            <person name="Steindorff A."/>
            <person name="Ohm R.A."/>
            <person name="Martin F."/>
            <person name="Silar P."/>
            <person name="Natvig D.O."/>
            <person name="Lalanne C."/>
            <person name="Gautier V."/>
            <person name="Ament-Velasquez S.L."/>
            <person name="Kruys A."/>
            <person name="Hutchinson M.I."/>
            <person name="Powell A.J."/>
            <person name="Barry K."/>
            <person name="Miller A.N."/>
            <person name="Grigoriev I.V."/>
            <person name="Debuchy R."/>
            <person name="Gladieux P."/>
            <person name="Hiltunen Thoren M."/>
            <person name="Johannesson H."/>
        </authorList>
    </citation>
    <scope>NUCLEOTIDE SEQUENCE [LARGE SCALE GENOMIC DNA]</scope>
    <source>
        <strain evidence="2">CBS 340.73</strain>
    </source>
</reference>
<proteinExistence type="predicted"/>
<dbReference type="AlphaFoldDB" id="A0AAN6S204"/>
<gene>
    <name evidence="1" type="ORF">QBC46DRAFT_221264</name>
</gene>
<evidence type="ECO:0000313" key="2">
    <source>
        <dbReference type="Proteomes" id="UP001303473"/>
    </source>
</evidence>